<feature type="compositionally biased region" description="Polar residues" evidence="1">
    <location>
        <begin position="87"/>
        <end position="102"/>
    </location>
</feature>
<dbReference type="Proteomes" id="UP000325081">
    <property type="component" value="Unassembled WGS sequence"/>
</dbReference>
<name>A0A5A7QLR0_STRAF</name>
<evidence type="ECO:0000256" key="1">
    <source>
        <dbReference type="SAM" id="MobiDB-lite"/>
    </source>
</evidence>
<proteinExistence type="predicted"/>
<evidence type="ECO:0000313" key="3">
    <source>
        <dbReference type="Proteomes" id="UP000325081"/>
    </source>
</evidence>
<keyword evidence="3" id="KW-1185">Reference proteome</keyword>
<gene>
    <name evidence="2" type="ORF">STAS_21747</name>
</gene>
<accession>A0A5A7QLR0</accession>
<dbReference type="EMBL" id="BKCP01007104">
    <property type="protein sequence ID" value="GER44831.1"/>
    <property type="molecule type" value="Genomic_DNA"/>
</dbReference>
<evidence type="ECO:0000313" key="2">
    <source>
        <dbReference type="EMBL" id="GER44831.1"/>
    </source>
</evidence>
<comment type="caution">
    <text evidence="2">The sequence shown here is derived from an EMBL/GenBank/DDBJ whole genome shotgun (WGS) entry which is preliminary data.</text>
</comment>
<organism evidence="2 3">
    <name type="scientific">Striga asiatica</name>
    <name type="common">Asiatic witchweed</name>
    <name type="synonym">Buchnera asiatica</name>
    <dbReference type="NCBI Taxonomy" id="4170"/>
    <lineage>
        <taxon>Eukaryota</taxon>
        <taxon>Viridiplantae</taxon>
        <taxon>Streptophyta</taxon>
        <taxon>Embryophyta</taxon>
        <taxon>Tracheophyta</taxon>
        <taxon>Spermatophyta</taxon>
        <taxon>Magnoliopsida</taxon>
        <taxon>eudicotyledons</taxon>
        <taxon>Gunneridae</taxon>
        <taxon>Pentapetalae</taxon>
        <taxon>asterids</taxon>
        <taxon>lamiids</taxon>
        <taxon>Lamiales</taxon>
        <taxon>Orobanchaceae</taxon>
        <taxon>Buchnereae</taxon>
        <taxon>Striga</taxon>
    </lineage>
</organism>
<reference evidence="3" key="1">
    <citation type="journal article" date="2019" name="Curr. Biol.">
        <title>Genome Sequence of Striga asiatica Provides Insight into the Evolution of Plant Parasitism.</title>
        <authorList>
            <person name="Yoshida S."/>
            <person name="Kim S."/>
            <person name="Wafula E.K."/>
            <person name="Tanskanen J."/>
            <person name="Kim Y.M."/>
            <person name="Honaas L."/>
            <person name="Yang Z."/>
            <person name="Spallek T."/>
            <person name="Conn C.E."/>
            <person name="Ichihashi Y."/>
            <person name="Cheong K."/>
            <person name="Cui S."/>
            <person name="Der J.P."/>
            <person name="Gundlach H."/>
            <person name="Jiao Y."/>
            <person name="Hori C."/>
            <person name="Ishida J.K."/>
            <person name="Kasahara H."/>
            <person name="Kiba T."/>
            <person name="Kim M.S."/>
            <person name="Koo N."/>
            <person name="Laohavisit A."/>
            <person name="Lee Y.H."/>
            <person name="Lumba S."/>
            <person name="McCourt P."/>
            <person name="Mortimer J.C."/>
            <person name="Mutuku J.M."/>
            <person name="Nomura T."/>
            <person name="Sasaki-Sekimoto Y."/>
            <person name="Seto Y."/>
            <person name="Wang Y."/>
            <person name="Wakatake T."/>
            <person name="Sakakibara H."/>
            <person name="Demura T."/>
            <person name="Yamaguchi S."/>
            <person name="Yoneyama K."/>
            <person name="Manabe R.I."/>
            <person name="Nelson D.C."/>
            <person name="Schulman A.H."/>
            <person name="Timko M.P."/>
            <person name="dePamphilis C.W."/>
            <person name="Choi D."/>
            <person name="Shirasu K."/>
        </authorList>
    </citation>
    <scope>NUCLEOTIDE SEQUENCE [LARGE SCALE GENOMIC DNA]</scope>
    <source>
        <strain evidence="3">cv. UVA1</strain>
    </source>
</reference>
<sequence length="196" mass="20507">MIYIIEVKNRRVNNPNSGDGDSAGGQSKSSGPEVSKNALQGDLGAGSSSGPNLAAVSGGQSSQTPIAQIIPDPIVQNPRPLEKDSQGQEASPVTTSPQSDTTIPIIFTPSEYAAPKLSDTSVIPVSPSPLANSVVSKQRKKLAIRKPKKGIAILNEQMLIDNPVSSLGTLKAFISLTIQTLMYPACKEFGKPSLKT</sequence>
<feature type="compositionally biased region" description="Polar residues" evidence="1">
    <location>
        <begin position="12"/>
        <end position="32"/>
    </location>
</feature>
<protein>
    <submittedName>
        <fullName evidence="2">Cleavage stimulation factor subunit 3</fullName>
    </submittedName>
</protein>
<dbReference type="AlphaFoldDB" id="A0A5A7QLR0"/>
<feature type="region of interest" description="Disordered" evidence="1">
    <location>
        <begin position="6"/>
        <end position="103"/>
    </location>
</feature>